<name>A0A0B0D9Q1_9MICC</name>
<dbReference type="Gene3D" id="3.30.2310.20">
    <property type="entry name" value="RelE-like"/>
    <property type="match status" value="1"/>
</dbReference>
<protein>
    <submittedName>
        <fullName evidence="1">Uncharacterized protein</fullName>
    </submittedName>
</protein>
<gene>
    <name evidence="1" type="ORF">AS25_08660</name>
</gene>
<reference evidence="1 2" key="1">
    <citation type="submission" date="2014-09" db="EMBL/GenBank/DDBJ databases">
        <title>High-quality draft genome sequence of Kocuria marina SO9-6, an actinobacterium isolated from a copper mine.</title>
        <authorList>
            <person name="Castro D.B."/>
            <person name="Pereira L.B."/>
            <person name="Silva M.V."/>
            <person name="Silva B.P."/>
            <person name="Zanardi B.R."/>
            <person name="Carlos C."/>
            <person name="Belgini D.R."/>
            <person name="Limache E.G."/>
            <person name="Lacerda G.V."/>
            <person name="Nery M.B."/>
            <person name="Gomes M.B."/>
            <person name="Souza S."/>
            <person name="Silva T.M."/>
            <person name="Rodrigues V.D."/>
            <person name="Paulino L.C."/>
            <person name="Vicentini R."/>
            <person name="Ferraz L.F."/>
            <person name="Ottoboni L.M."/>
        </authorList>
    </citation>
    <scope>NUCLEOTIDE SEQUENCE [LARGE SCALE GENOMIC DNA]</scope>
    <source>
        <strain evidence="1 2">SO9-6</strain>
    </source>
</reference>
<evidence type="ECO:0000313" key="2">
    <source>
        <dbReference type="Proteomes" id="UP000030664"/>
    </source>
</evidence>
<dbReference type="Proteomes" id="UP000030664">
    <property type="component" value="Unassembled WGS sequence"/>
</dbReference>
<dbReference type="AlphaFoldDB" id="A0A0B0D9Q1"/>
<accession>A0A0B0D9Q1</accession>
<comment type="caution">
    <text evidence="1">The sequence shown here is derived from an EMBL/GenBank/DDBJ whole genome shotgun (WGS) entry which is preliminary data.</text>
</comment>
<dbReference type="RefSeq" id="WP_035964348.1">
    <property type="nucleotide sequence ID" value="NZ_JROM01000037.1"/>
</dbReference>
<sequence>MSTPGPSTPDAPRAVVRLTEDAIADLHRLHRKDPQIVRWAFKKMLLLERSVEAGEPLLGDLIGFRKLVVGDRDWRIVWRTTTDTVGATVIDVAEVWAAGARSDDEVYQEMAARVAALGTSPQATALTTVLKSMGRFFADLEATPEPVPVEPVPDWLARRLITQVGLSAQEVAAMTPEDAMARLEAYWSTPR</sequence>
<evidence type="ECO:0000313" key="1">
    <source>
        <dbReference type="EMBL" id="KHE74148.1"/>
    </source>
</evidence>
<dbReference type="InterPro" id="IPR035093">
    <property type="entry name" value="RelE/ParE_toxin_dom_sf"/>
</dbReference>
<dbReference type="eggNOG" id="COG2026">
    <property type="taxonomic scope" value="Bacteria"/>
</dbReference>
<dbReference type="STRING" id="223184.AS25_08660"/>
<dbReference type="EMBL" id="JROM01000037">
    <property type="protein sequence ID" value="KHE74148.1"/>
    <property type="molecule type" value="Genomic_DNA"/>
</dbReference>
<organism evidence="1 2">
    <name type="scientific">Kocuria marina</name>
    <dbReference type="NCBI Taxonomy" id="223184"/>
    <lineage>
        <taxon>Bacteria</taxon>
        <taxon>Bacillati</taxon>
        <taxon>Actinomycetota</taxon>
        <taxon>Actinomycetes</taxon>
        <taxon>Micrococcales</taxon>
        <taxon>Micrococcaceae</taxon>
        <taxon>Kocuria</taxon>
    </lineage>
</organism>
<dbReference type="SUPFAM" id="SSF143011">
    <property type="entry name" value="RelE-like"/>
    <property type="match status" value="1"/>
</dbReference>
<proteinExistence type="predicted"/>